<name>A0ACC2JY71_9PEZI</name>
<proteinExistence type="predicted"/>
<evidence type="ECO:0000313" key="1">
    <source>
        <dbReference type="EMBL" id="KAJ8132453.1"/>
    </source>
</evidence>
<gene>
    <name evidence="1" type="ORF">O1611_g1172</name>
</gene>
<protein>
    <submittedName>
        <fullName evidence="1">Uncharacterized protein</fullName>
    </submittedName>
</protein>
<comment type="caution">
    <text evidence="1">The sequence shown here is derived from an EMBL/GenBank/DDBJ whole genome shotgun (WGS) entry which is preliminary data.</text>
</comment>
<sequence length="130" mass="13352">MKFSTLVTSTLLGVVSALPGSVPTITAAPEPKDVSTAASAKHNSTACTSTDCWASYAECNGSLTFVYLCYTPPPCGTVTSPDPYSCPPPTTYPTAPVNSTTPTTFTTATSSEAPTASTAEEEDSVITIFP</sequence>
<reference evidence="1" key="1">
    <citation type="submission" date="2022-12" db="EMBL/GenBank/DDBJ databases">
        <title>Genome Sequence of Lasiodiplodia mahajangana.</title>
        <authorList>
            <person name="Buettner E."/>
        </authorList>
    </citation>
    <scope>NUCLEOTIDE SEQUENCE</scope>
    <source>
        <strain evidence="1">VT137</strain>
    </source>
</reference>
<organism evidence="1 2">
    <name type="scientific">Lasiodiplodia mahajangana</name>
    <dbReference type="NCBI Taxonomy" id="1108764"/>
    <lineage>
        <taxon>Eukaryota</taxon>
        <taxon>Fungi</taxon>
        <taxon>Dikarya</taxon>
        <taxon>Ascomycota</taxon>
        <taxon>Pezizomycotina</taxon>
        <taxon>Dothideomycetes</taxon>
        <taxon>Dothideomycetes incertae sedis</taxon>
        <taxon>Botryosphaeriales</taxon>
        <taxon>Botryosphaeriaceae</taxon>
        <taxon>Lasiodiplodia</taxon>
    </lineage>
</organism>
<dbReference type="Proteomes" id="UP001153332">
    <property type="component" value="Unassembled WGS sequence"/>
</dbReference>
<dbReference type="EMBL" id="JAPUUL010000127">
    <property type="protein sequence ID" value="KAJ8132453.1"/>
    <property type="molecule type" value="Genomic_DNA"/>
</dbReference>
<evidence type="ECO:0000313" key="2">
    <source>
        <dbReference type="Proteomes" id="UP001153332"/>
    </source>
</evidence>
<keyword evidence="2" id="KW-1185">Reference proteome</keyword>
<accession>A0ACC2JY71</accession>